<dbReference type="InterPro" id="IPR019079">
    <property type="entry name" value="Capsule_synth_CapA"/>
</dbReference>
<name>A0AA41ZC93_9SPHN</name>
<dbReference type="SMART" id="SM00854">
    <property type="entry name" value="PGA_cap"/>
    <property type="match status" value="1"/>
</dbReference>
<dbReference type="Proteomes" id="UP001165565">
    <property type="component" value="Unassembled WGS sequence"/>
</dbReference>
<evidence type="ECO:0000256" key="1">
    <source>
        <dbReference type="ARBA" id="ARBA00005662"/>
    </source>
</evidence>
<dbReference type="SUPFAM" id="SSF56300">
    <property type="entry name" value="Metallo-dependent phosphatases"/>
    <property type="match status" value="1"/>
</dbReference>
<dbReference type="PANTHER" id="PTHR33393:SF13">
    <property type="entry name" value="PGA BIOSYNTHESIS PROTEIN CAPA"/>
    <property type="match status" value="1"/>
</dbReference>
<gene>
    <name evidence="3" type="ORF">NEE01_05630</name>
</gene>
<dbReference type="EMBL" id="JANFAV010000002">
    <property type="protein sequence ID" value="MCW6534264.1"/>
    <property type="molecule type" value="Genomic_DNA"/>
</dbReference>
<dbReference type="AlphaFoldDB" id="A0AA41ZC93"/>
<dbReference type="InterPro" id="IPR029052">
    <property type="entry name" value="Metallo-depent_PP-like"/>
</dbReference>
<feature type="domain" description="Capsule synthesis protein CapA" evidence="2">
    <location>
        <begin position="16"/>
        <end position="265"/>
    </location>
</feature>
<dbReference type="CDD" id="cd07381">
    <property type="entry name" value="MPP_CapA"/>
    <property type="match status" value="1"/>
</dbReference>
<sequence>MLLPRIAQARDKRALRVMLLGQSLIQRAICDDGWPGMAAIAALLRRADVVFTDLETPIEGASAGEPTRSDATLHRAPPAVLDCLKALGVTLVTTANNHAWDLGTGGILSTIDALDRRGIVHAGSGRDLDTAAAPAIQQTPHGGFALVAAAAGAIRPGAAAAVDHPGVNEVRRRDDGSLEPEDVARVLAAIRTARASGATVLMCLHNHYWEPVQSDTPAWQKAFARACIDAGAAAFVGHGTPAMQRHEFHRGAPLFHGLGNFVFQTRKADGAYGASAWRSVIVDARFNGRFVDARFHPIRLDATKRREYSSGAPELAPSGAP</sequence>
<dbReference type="InterPro" id="IPR052169">
    <property type="entry name" value="CW_Biosynth-Accessory"/>
</dbReference>
<dbReference type="Pfam" id="PF09587">
    <property type="entry name" value="PGA_cap"/>
    <property type="match status" value="1"/>
</dbReference>
<accession>A0AA41ZC93</accession>
<reference evidence="3" key="1">
    <citation type="submission" date="2022-06" db="EMBL/GenBank/DDBJ databases">
        <title>Sphingomonas sp. nov. isolated from rhizosphere soil of tomato.</title>
        <authorList>
            <person name="Dong H."/>
            <person name="Gao R."/>
        </authorList>
    </citation>
    <scope>NUCLEOTIDE SEQUENCE</scope>
    <source>
        <strain evidence="3">MMSM24</strain>
    </source>
</reference>
<evidence type="ECO:0000313" key="3">
    <source>
        <dbReference type="EMBL" id="MCW6534264.1"/>
    </source>
</evidence>
<proteinExistence type="inferred from homology"/>
<keyword evidence="4" id="KW-1185">Reference proteome</keyword>
<evidence type="ECO:0000313" key="4">
    <source>
        <dbReference type="Proteomes" id="UP001165565"/>
    </source>
</evidence>
<comment type="caution">
    <text evidence="3">The sequence shown here is derived from an EMBL/GenBank/DDBJ whole genome shotgun (WGS) entry which is preliminary data.</text>
</comment>
<dbReference type="PANTHER" id="PTHR33393">
    <property type="entry name" value="POLYGLUTAMINE SYNTHESIS ACCESSORY PROTEIN RV0574C-RELATED"/>
    <property type="match status" value="1"/>
</dbReference>
<evidence type="ECO:0000259" key="2">
    <source>
        <dbReference type="SMART" id="SM00854"/>
    </source>
</evidence>
<organism evidence="3 4">
    <name type="scientific">Sphingomonas lycopersici</name>
    <dbReference type="NCBI Taxonomy" id="2951807"/>
    <lineage>
        <taxon>Bacteria</taxon>
        <taxon>Pseudomonadati</taxon>
        <taxon>Pseudomonadota</taxon>
        <taxon>Alphaproteobacteria</taxon>
        <taxon>Sphingomonadales</taxon>
        <taxon>Sphingomonadaceae</taxon>
        <taxon>Sphingomonas</taxon>
    </lineage>
</organism>
<comment type="similarity">
    <text evidence="1">Belongs to the CapA family.</text>
</comment>
<protein>
    <submittedName>
        <fullName evidence="3">CapA family protein</fullName>
    </submittedName>
</protein>